<dbReference type="EMBL" id="CP045644">
    <property type="protein sequence ID" value="QFZ84991.1"/>
    <property type="molecule type" value="Genomic_DNA"/>
</dbReference>
<gene>
    <name evidence="1" type="ORF">GFK26_20600</name>
</gene>
<sequence length="100" mass="11143">MAYIYCHDPKQDYCFSLARRVDSSDIEVMVVDQVVHRVDRLEVALHASGFVATLSTEAASLLDGHSKYEIEFLPENWSRQSIEEALAAILRGKDGLTVSG</sequence>
<dbReference type="Proteomes" id="UP000326780">
    <property type="component" value="Chromosome"/>
</dbReference>
<reference evidence="1 2" key="1">
    <citation type="submission" date="2019-10" db="EMBL/GenBank/DDBJ databases">
        <title>Complete genome sequence of Variovorax paradoxus 5C-2.</title>
        <authorList>
            <person name="Gogoleva N.E."/>
            <person name="Balkin A.S."/>
        </authorList>
    </citation>
    <scope>NUCLEOTIDE SEQUENCE [LARGE SCALE GENOMIC DNA]</scope>
    <source>
        <strain evidence="1 2">5C-2</strain>
    </source>
</reference>
<accession>A0A5Q0M5R8</accession>
<organism evidence="1 2">
    <name type="scientific">Variovorax paradoxus</name>
    <dbReference type="NCBI Taxonomy" id="34073"/>
    <lineage>
        <taxon>Bacteria</taxon>
        <taxon>Pseudomonadati</taxon>
        <taxon>Pseudomonadota</taxon>
        <taxon>Betaproteobacteria</taxon>
        <taxon>Burkholderiales</taxon>
        <taxon>Comamonadaceae</taxon>
        <taxon>Variovorax</taxon>
    </lineage>
</organism>
<protein>
    <submittedName>
        <fullName evidence="1">Uncharacterized protein</fullName>
    </submittedName>
</protein>
<evidence type="ECO:0000313" key="1">
    <source>
        <dbReference type="EMBL" id="QFZ84991.1"/>
    </source>
</evidence>
<proteinExistence type="predicted"/>
<name>A0A5Q0M5R8_VARPD</name>
<dbReference type="AlphaFoldDB" id="A0A5Q0M5R8"/>
<evidence type="ECO:0000313" key="2">
    <source>
        <dbReference type="Proteomes" id="UP000326780"/>
    </source>
</evidence>
<dbReference type="RefSeq" id="WP_153283607.1">
    <property type="nucleotide sequence ID" value="NZ_CP045644.1"/>
</dbReference>